<evidence type="ECO:0000256" key="3">
    <source>
        <dbReference type="ARBA" id="ARBA00022827"/>
    </source>
</evidence>
<dbReference type="InterPro" id="IPR025650">
    <property type="entry name" value="Alkyl-DHAP_Synthase"/>
</dbReference>
<dbReference type="EMBL" id="JAFBBZ010000001">
    <property type="protein sequence ID" value="MBM7508343.1"/>
    <property type="molecule type" value="Genomic_DNA"/>
</dbReference>
<dbReference type="InterPro" id="IPR036318">
    <property type="entry name" value="FAD-bd_PCMH-like_sf"/>
</dbReference>
<dbReference type="InterPro" id="IPR016169">
    <property type="entry name" value="FAD-bd_PCMH_sub2"/>
</dbReference>
<dbReference type="Pfam" id="PF01565">
    <property type="entry name" value="FAD_binding_4"/>
    <property type="match status" value="1"/>
</dbReference>
<evidence type="ECO:0000313" key="6">
    <source>
        <dbReference type="EMBL" id="MBM7508343.1"/>
    </source>
</evidence>
<dbReference type="InterPro" id="IPR016166">
    <property type="entry name" value="FAD-bd_PCMH"/>
</dbReference>
<protein>
    <submittedName>
        <fullName evidence="6">Alkyldihydroxyacetonephosphate synthase</fullName>
        <ecNumber evidence="6">2.5.1.26</ecNumber>
    </submittedName>
</protein>
<evidence type="ECO:0000256" key="1">
    <source>
        <dbReference type="ARBA" id="ARBA00008000"/>
    </source>
</evidence>
<proteinExistence type="inferred from homology"/>
<dbReference type="InterPro" id="IPR016164">
    <property type="entry name" value="FAD-linked_Oxase-like_C"/>
</dbReference>
<reference evidence="6 7" key="1">
    <citation type="submission" date="2021-01" db="EMBL/GenBank/DDBJ databases">
        <title>Sequencing the genomes of 1000 actinobacteria strains.</title>
        <authorList>
            <person name="Klenk H.-P."/>
        </authorList>
    </citation>
    <scope>NUCLEOTIDE SEQUENCE [LARGE SCALE GENOMIC DNA]</scope>
    <source>
        <strain evidence="6 7">DSM 18239</strain>
    </source>
</reference>
<evidence type="ECO:0000259" key="5">
    <source>
        <dbReference type="PROSITE" id="PS51387"/>
    </source>
</evidence>
<dbReference type="PANTHER" id="PTHR46568:SF1">
    <property type="entry name" value="ALKYLDIHYDROXYACETONEPHOSPHATE SYNTHASE, PEROXISOMAL"/>
    <property type="match status" value="1"/>
</dbReference>
<dbReference type="RefSeq" id="WP_307822938.1">
    <property type="nucleotide sequence ID" value="NZ_JACDTV010000009.1"/>
</dbReference>
<dbReference type="PANTHER" id="PTHR46568">
    <property type="entry name" value="ALKYLDIHYDROXYACETONEPHOSPHATE SYNTHASE, PEROXISOMAL"/>
    <property type="match status" value="1"/>
</dbReference>
<accession>A0ABS2MAY2</accession>
<evidence type="ECO:0000313" key="7">
    <source>
        <dbReference type="Proteomes" id="UP000732378"/>
    </source>
</evidence>
<keyword evidence="3" id="KW-0274">FAD</keyword>
<dbReference type="Gene3D" id="3.30.70.3450">
    <property type="match status" value="1"/>
</dbReference>
<dbReference type="InterPro" id="IPR004113">
    <property type="entry name" value="FAD-bd_oxidored_4_C"/>
</dbReference>
<gene>
    <name evidence="6" type="ORF">JOE61_002157</name>
</gene>
<dbReference type="InterPro" id="IPR006094">
    <property type="entry name" value="Oxid_FAD_bind_N"/>
</dbReference>
<keyword evidence="7" id="KW-1185">Reference proteome</keyword>
<feature type="region of interest" description="Disordered" evidence="4">
    <location>
        <begin position="1"/>
        <end position="27"/>
    </location>
</feature>
<dbReference type="SUPFAM" id="SSF56176">
    <property type="entry name" value="FAD-binding/transporter-associated domain-like"/>
    <property type="match status" value="1"/>
</dbReference>
<dbReference type="PROSITE" id="PS51387">
    <property type="entry name" value="FAD_PCMH"/>
    <property type="match status" value="1"/>
</dbReference>
<sequence length="540" mass="56168">MTHDTAAPHGSPSTGAHPREMHPQRWGDPAAATALPEAARGLVELAFGLHETPAAAEVELPPVGLGDDVLAALADVVGPDHVHVDDASRRLRTRGKSTPDLLRARAGDLADAPDAVVRPGSHDEVAGVLALAVEHHLAVVPFGGGTCVTGGLAARRDGFAGLVSLDLVRLDALLEVDEVSMTATLEPGLRGPEAEALLAEHGLCLGHYPQSFEHASIGGFAATRSSGQSSAGYGRFDQMVVGLRVATPRGEWRLGSSPANAAGPDLRQLVLGSEGAFGVITAVTVRVRRLPEVKVYEGWRWGSFVEGAAAMRTLAQSGTLPTVLRLSDEAETGLNLARPDAIGEESTGCLMIVGHEGTPAQVESRRAAVTEVLTGLGGTPLGEEPGASWAHGRFHAPYLRDSMLDVGVLVETLETATFWSKVDALYADVRGALERELGVEGGSAIVLCHISHVYETGCSLYFTVATSAGEAPIERWGRAKAAANDAIVADGATISHHHAVGTDHRPWLGAEIGDLGASVLRAVKADLDPTGVLNPGVLVP</sequence>
<dbReference type="Proteomes" id="UP000732378">
    <property type="component" value="Unassembled WGS sequence"/>
</dbReference>
<dbReference type="Gene3D" id="3.30.300.330">
    <property type="match status" value="1"/>
</dbReference>
<dbReference type="GO" id="GO:0008609">
    <property type="term" value="F:alkylglycerone-phosphate synthase activity"/>
    <property type="evidence" value="ECO:0007669"/>
    <property type="project" value="UniProtKB-EC"/>
</dbReference>
<feature type="domain" description="FAD-binding PCMH-type" evidence="5">
    <location>
        <begin position="109"/>
        <end position="290"/>
    </location>
</feature>
<organism evidence="6 7">
    <name type="scientific">Nocardioides salarius</name>
    <dbReference type="NCBI Taxonomy" id="374513"/>
    <lineage>
        <taxon>Bacteria</taxon>
        <taxon>Bacillati</taxon>
        <taxon>Actinomycetota</taxon>
        <taxon>Actinomycetes</taxon>
        <taxon>Propionibacteriales</taxon>
        <taxon>Nocardioidaceae</taxon>
        <taxon>Nocardioides</taxon>
    </lineage>
</organism>
<keyword evidence="2" id="KW-0285">Flavoprotein</keyword>
<evidence type="ECO:0000256" key="4">
    <source>
        <dbReference type="SAM" id="MobiDB-lite"/>
    </source>
</evidence>
<evidence type="ECO:0000256" key="2">
    <source>
        <dbReference type="ARBA" id="ARBA00022630"/>
    </source>
</evidence>
<dbReference type="EC" id="2.5.1.26" evidence="6"/>
<dbReference type="SUPFAM" id="SSF55103">
    <property type="entry name" value="FAD-linked oxidases, C-terminal domain"/>
    <property type="match status" value="1"/>
</dbReference>
<comment type="similarity">
    <text evidence="1">Belongs to the FAD-binding oxidoreductase/transferase type 4 family.</text>
</comment>
<keyword evidence="6" id="KW-0808">Transferase</keyword>
<dbReference type="Gene3D" id="3.30.465.10">
    <property type="match status" value="1"/>
</dbReference>
<comment type="caution">
    <text evidence="6">The sequence shown here is derived from an EMBL/GenBank/DDBJ whole genome shotgun (WGS) entry which is preliminary data.</text>
</comment>
<name>A0ABS2MAY2_9ACTN</name>
<dbReference type="Pfam" id="PF02913">
    <property type="entry name" value="FAD-oxidase_C"/>
    <property type="match status" value="1"/>
</dbReference>